<dbReference type="PANTHER" id="PTHR12629:SF0">
    <property type="entry name" value="DIPHOSPHOINOSITOL-POLYPHOSPHATE DIPHOSPHATASE"/>
    <property type="match status" value="1"/>
</dbReference>
<dbReference type="GO" id="GO:0071543">
    <property type="term" value="P:diphosphoinositol polyphosphate metabolic process"/>
    <property type="evidence" value="ECO:0007669"/>
    <property type="project" value="TreeGrafter"/>
</dbReference>
<dbReference type="PANTHER" id="PTHR12629">
    <property type="entry name" value="DIPHOSPHOINOSITOL POLYPHOSPHATE PHOSPHOHYDROLASE"/>
    <property type="match status" value="1"/>
</dbReference>
<evidence type="ECO:0000313" key="4">
    <source>
        <dbReference type="EMBL" id="ANA49212.1"/>
    </source>
</evidence>
<reference evidence="4 5" key="1">
    <citation type="submission" date="2016-03" db="EMBL/GenBank/DDBJ databases">
        <title>Characterization of pf16 and phiPMW: Two novel phages infecting Pseudomonas putida PpG1.</title>
        <authorList>
            <person name="Magill D.J."/>
            <person name="Krylov V.N."/>
            <person name="Allen C.C.R."/>
            <person name="McGrath J.W."/>
            <person name="Quinn J.P."/>
            <person name="Kulakov L.A."/>
        </authorList>
    </citation>
    <scope>NUCLEOTIDE SEQUENCE [LARGE SCALE GENOMIC DNA]</scope>
</reference>
<proteinExistence type="predicted"/>
<accession>A0A1S5R1B7</accession>
<protein>
    <submittedName>
        <fullName evidence="4">Nudix hydrolase protein</fullName>
    </submittedName>
</protein>
<dbReference type="EMBL" id="KU862660">
    <property type="protein sequence ID" value="ANA49212.1"/>
    <property type="molecule type" value="Genomic_DNA"/>
</dbReference>
<dbReference type="Gene3D" id="3.90.79.10">
    <property type="entry name" value="Nucleoside Triphosphate Pyrophosphohydrolase"/>
    <property type="match status" value="1"/>
</dbReference>
<gene>
    <name evidence="4" type="ORF">PMW_87</name>
</gene>
<dbReference type="InterPro" id="IPR000086">
    <property type="entry name" value="NUDIX_hydrolase_dom"/>
</dbReference>
<evidence type="ECO:0000256" key="1">
    <source>
        <dbReference type="ARBA" id="ARBA00022723"/>
    </source>
</evidence>
<dbReference type="GO" id="GO:0046872">
    <property type="term" value="F:metal ion binding"/>
    <property type="evidence" value="ECO:0007669"/>
    <property type="project" value="UniProtKB-KW"/>
</dbReference>
<evidence type="ECO:0000313" key="5">
    <source>
        <dbReference type="Proteomes" id="UP000223738"/>
    </source>
</evidence>
<keyword evidence="1" id="KW-0479">Metal-binding</keyword>
<dbReference type="PROSITE" id="PS51462">
    <property type="entry name" value="NUDIX"/>
    <property type="match status" value="1"/>
</dbReference>
<dbReference type="InterPro" id="IPR015797">
    <property type="entry name" value="NUDIX_hydrolase-like_dom_sf"/>
</dbReference>
<feature type="domain" description="Nudix hydrolase" evidence="3">
    <location>
        <begin position="12"/>
        <end position="141"/>
    </location>
</feature>
<dbReference type="OrthoDB" id="14298at10239"/>
<dbReference type="Pfam" id="PF00293">
    <property type="entry name" value="NUDIX"/>
    <property type="match status" value="1"/>
</dbReference>
<dbReference type="GO" id="GO:1901909">
    <property type="term" value="P:diadenosine hexaphosphate catabolic process"/>
    <property type="evidence" value="ECO:0007669"/>
    <property type="project" value="TreeGrafter"/>
</dbReference>
<organism evidence="4 5">
    <name type="scientific">Pseudomonas phage phiPMW</name>
    <dbReference type="NCBI Taxonomy" id="1815582"/>
    <lineage>
        <taxon>Viruses</taxon>
        <taxon>Duplodnaviria</taxon>
        <taxon>Heunggongvirae</taxon>
        <taxon>Uroviricota</taxon>
        <taxon>Caudoviricetes</taxon>
        <taxon>Plaisancevirus</taxon>
        <taxon>Plaisancevirus PMW</taxon>
    </lineage>
</organism>
<dbReference type="GO" id="GO:0000298">
    <property type="term" value="F:endopolyphosphatase activity"/>
    <property type="evidence" value="ECO:0007669"/>
    <property type="project" value="TreeGrafter"/>
</dbReference>
<dbReference type="Proteomes" id="UP000223738">
    <property type="component" value="Segment"/>
</dbReference>
<evidence type="ECO:0000259" key="3">
    <source>
        <dbReference type="PROSITE" id="PS51462"/>
    </source>
</evidence>
<name>A0A1S5R1B7_9CAUD</name>
<dbReference type="GO" id="GO:0034432">
    <property type="term" value="F:bis(5'-adenosyl)-pentaphosphatase activity"/>
    <property type="evidence" value="ECO:0007669"/>
    <property type="project" value="TreeGrafter"/>
</dbReference>
<dbReference type="GO" id="GO:1901907">
    <property type="term" value="P:diadenosine pentaphosphate catabolic process"/>
    <property type="evidence" value="ECO:0007669"/>
    <property type="project" value="TreeGrafter"/>
</dbReference>
<sequence length="159" mass="17988">MDVTIAKRGSKYKRTATGVAVIYNDKVLLVSSLKGPFLVLPKGGLEEGLTPEENALKECREEAGVVASIEGPAIFDEVLDYKQFGDFKAKKQREIYFLARWEDALDDWEEAGLRTVDWYDVKDPTLKDKMAPIQYAIVRKAYDLSEAARQFPVRTSHRA</sequence>
<evidence type="ECO:0000256" key="2">
    <source>
        <dbReference type="ARBA" id="ARBA00022801"/>
    </source>
</evidence>
<keyword evidence="2 4" id="KW-0378">Hydrolase</keyword>
<dbReference type="GO" id="GO:0034431">
    <property type="term" value="F:bis(5'-adenosyl)-hexaphosphatase activity"/>
    <property type="evidence" value="ECO:0007669"/>
    <property type="project" value="TreeGrafter"/>
</dbReference>
<dbReference type="SUPFAM" id="SSF55811">
    <property type="entry name" value="Nudix"/>
    <property type="match status" value="1"/>
</dbReference>
<keyword evidence="5" id="KW-1185">Reference proteome</keyword>
<dbReference type="GO" id="GO:1901911">
    <property type="term" value="P:adenosine 5'-(hexahydrogen pentaphosphate) catabolic process"/>
    <property type="evidence" value="ECO:0007669"/>
    <property type="project" value="TreeGrafter"/>
</dbReference>
<dbReference type="GO" id="GO:0008486">
    <property type="term" value="F:diphosphoinositol-polyphosphate diphosphatase activity"/>
    <property type="evidence" value="ECO:0007669"/>
    <property type="project" value="TreeGrafter"/>
</dbReference>